<dbReference type="InterPro" id="IPR008568">
    <property type="entry name" value="EMC3"/>
</dbReference>
<keyword evidence="10" id="KW-1185">Reference proteome</keyword>
<comment type="similarity">
    <text evidence="2 7">Belongs to the EMC3 family.</text>
</comment>
<feature type="transmembrane region" description="Helical" evidence="8">
    <location>
        <begin position="12"/>
        <end position="34"/>
    </location>
</feature>
<evidence type="ECO:0000313" key="9">
    <source>
        <dbReference type="EMBL" id="RNA21767.1"/>
    </source>
</evidence>
<keyword evidence="5 8" id="KW-1133">Transmembrane helix</keyword>
<evidence type="ECO:0000256" key="1">
    <source>
        <dbReference type="ARBA" id="ARBA00004141"/>
    </source>
</evidence>
<evidence type="ECO:0000313" key="10">
    <source>
        <dbReference type="Proteomes" id="UP000276133"/>
    </source>
</evidence>
<feature type="transmembrane region" description="Helical" evidence="8">
    <location>
        <begin position="113"/>
        <end position="134"/>
    </location>
</feature>
<dbReference type="GO" id="GO:0034975">
    <property type="term" value="P:protein folding in endoplasmic reticulum"/>
    <property type="evidence" value="ECO:0007669"/>
    <property type="project" value="TreeGrafter"/>
</dbReference>
<dbReference type="AlphaFoldDB" id="A0A3M7RE36"/>
<evidence type="ECO:0000256" key="2">
    <source>
        <dbReference type="ARBA" id="ARBA00005376"/>
    </source>
</evidence>
<dbReference type="Proteomes" id="UP000276133">
    <property type="component" value="Unassembled WGS sequence"/>
</dbReference>
<dbReference type="OrthoDB" id="6745403at2759"/>
<dbReference type="PANTHER" id="PTHR13116">
    <property type="entry name" value="ER MEMBRANE PROTEIN COMPLEX SUBUNIT 3"/>
    <property type="match status" value="1"/>
</dbReference>
<gene>
    <name evidence="9" type="ORF">BpHYR1_052799</name>
</gene>
<keyword evidence="4 8" id="KW-0812">Transmembrane</keyword>
<dbReference type="InterPro" id="IPR002809">
    <property type="entry name" value="EMC3/TMCO1"/>
</dbReference>
<protein>
    <recommendedName>
        <fullName evidence="3 7">ER membrane protein complex subunit 3</fullName>
    </recommendedName>
</protein>
<dbReference type="Pfam" id="PF01956">
    <property type="entry name" value="EMC3_TMCO1"/>
    <property type="match status" value="1"/>
</dbReference>
<dbReference type="STRING" id="10195.A0A3M7RE36"/>
<keyword evidence="6 8" id="KW-0472">Membrane</keyword>
<evidence type="ECO:0000256" key="8">
    <source>
        <dbReference type="SAM" id="Phobius"/>
    </source>
</evidence>
<proteinExistence type="inferred from homology"/>
<sequence>MAELLLDSKIRFWVFLPLMAITFLVGIIKHYLFIFMSNDKTVDKQQLTDSQALLRSRLIRENGKYLPKESFLMRKNYFTNEDSGFFVKQKRQSTVKNPMSDPKAMTEMLKGNFLNMIPMVVIGGWINWAYAGFLCTKVPFPLTFRFKPMLQKDVNLVSLDASWVSSASWYIINLFGLRSMYNLVLGENNAADQTKAMQDQMSGAALSMPDDISKAFKAENESLTITEHKWLLKGIEQSFLN</sequence>
<evidence type="ECO:0000256" key="3">
    <source>
        <dbReference type="ARBA" id="ARBA00020822"/>
    </source>
</evidence>
<accession>A0A3M7RE36</accession>
<evidence type="ECO:0000256" key="5">
    <source>
        <dbReference type="ARBA" id="ARBA00022989"/>
    </source>
</evidence>
<comment type="caution">
    <text evidence="9">The sequence shown here is derived from an EMBL/GenBank/DDBJ whole genome shotgun (WGS) entry which is preliminary data.</text>
</comment>
<evidence type="ECO:0000256" key="4">
    <source>
        <dbReference type="ARBA" id="ARBA00022692"/>
    </source>
</evidence>
<dbReference type="GO" id="GO:0072546">
    <property type="term" value="C:EMC complex"/>
    <property type="evidence" value="ECO:0007669"/>
    <property type="project" value="TreeGrafter"/>
</dbReference>
<dbReference type="PANTHER" id="PTHR13116:SF5">
    <property type="entry name" value="ER MEMBRANE PROTEIN COMPLEX SUBUNIT 3"/>
    <property type="match status" value="1"/>
</dbReference>
<evidence type="ECO:0000256" key="6">
    <source>
        <dbReference type="ARBA" id="ARBA00023136"/>
    </source>
</evidence>
<reference evidence="9 10" key="1">
    <citation type="journal article" date="2018" name="Sci. Rep.">
        <title>Genomic signatures of local adaptation to the degree of environmental predictability in rotifers.</title>
        <authorList>
            <person name="Franch-Gras L."/>
            <person name="Hahn C."/>
            <person name="Garcia-Roger E.M."/>
            <person name="Carmona M.J."/>
            <person name="Serra M."/>
            <person name="Gomez A."/>
        </authorList>
    </citation>
    <scope>NUCLEOTIDE SEQUENCE [LARGE SCALE GENOMIC DNA]</scope>
    <source>
        <strain evidence="9">HYR1</strain>
    </source>
</reference>
<dbReference type="EMBL" id="REGN01003606">
    <property type="protein sequence ID" value="RNA21767.1"/>
    <property type="molecule type" value="Genomic_DNA"/>
</dbReference>
<organism evidence="9 10">
    <name type="scientific">Brachionus plicatilis</name>
    <name type="common">Marine rotifer</name>
    <name type="synonym">Brachionus muelleri</name>
    <dbReference type="NCBI Taxonomy" id="10195"/>
    <lineage>
        <taxon>Eukaryota</taxon>
        <taxon>Metazoa</taxon>
        <taxon>Spiralia</taxon>
        <taxon>Gnathifera</taxon>
        <taxon>Rotifera</taxon>
        <taxon>Eurotatoria</taxon>
        <taxon>Monogononta</taxon>
        <taxon>Pseudotrocha</taxon>
        <taxon>Ploima</taxon>
        <taxon>Brachionidae</taxon>
        <taxon>Brachionus</taxon>
    </lineage>
</organism>
<dbReference type="PIRSF" id="PIRSF010045">
    <property type="entry name" value="DUF850_TM_euk"/>
    <property type="match status" value="1"/>
</dbReference>
<dbReference type="SMART" id="SM01415">
    <property type="entry name" value="DUF106"/>
    <property type="match status" value="1"/>
</dbReference>
<evidence type="ECO:0000256" key="7">
    <source>
        <dbReference type="PIRNR" id="PIRNR010045"/>
    </source>
</evidence>
<comment type="subcellular location">
    <subcellularLocation>
        <location evidence="1">Membrane</location>
        <topology evidence="1">Multi-pass membrane protein</topology>
    </subcellularLocation>
</comment>
<name>A0A3M7RE36_BRAPC</name>